<dbReference type="EMBL" id="UINC01025718">
    <property type="protein sequence ID" value="SVB01823.1"/>
    <property type="molecule type" value="Genomic_DNA"/>
</dbReference>
<sequence>MEKAKKERLIGAIILVLLLVSIVPMILNGNFKEAPKRNDSLEMLDQIKKERRIETIDLESKKSQSNLKGSSFSSPFNIFVHNYAFC</sequence>
<dbReference type="AlphaFoldDB" id="A0A382ALB7"/>
<feature type="transmembrane region" description="Helical" evidence="1">
    <location>
        <begin position="9"/>
        <end position="27"/>
    </location>
</feature>
<accession>A0A382ALB7</accession>
<gene>
    <name evidence="2" type="ORF">METZ01_LOCUS154677</name>
</gene>
<evidence type="ECO:0000256" key="1">
    <source>
        <dbReference type="SAM" id="Phobius"/>
    </source>
</evidence>
<keyword evidence="1" id="KW-0812">Transmembrane</keyword>
<organism evidence="2">
    <name type="scientific">marine metagenome</name>
    <dbReference type="NCBI Taxonomy" id="408172"/>
    <lineage>
        <taxon>unclassified sequences</taxon>
        <taxon>metagenomes</taxon>
        <taxon>ecological metagenomes</taxon>
    </lineage>
</organism>
<keyword evidence="1" id="KW-0472">Membrane</keyword>
<name>A0A382ALB7_9ZZZZ</name>
<proteinExistence type="predicted"/>
<reference evidence="2" key="1">
    <citation type="submission" date="2018-05" db="EMBL/GenBank/DDBJ databases">
        <authorList>
            <person name="Lanie J.A."/>
            <person name="Ng W.-L."/>
            <person name="Kazmierczak K.M."/>
            <person name="Andrzejewski T.M."/>
            <person name="Davidsen T.M."/>
            <person name="Wayne K.J."/>
            <person name="Tettelin H."/>
            <person name="Glass J.I."/>
            <person name="Rusch D."/>
            <person name="Podicherti R."/>
            <person name="Tsui H.-C.T."/>
            <person name="Winkler M.E."/>
        </authorList>
    </citation>
    <scope>NUCLEOTIDE SEQUENCE</scope>
</reference>
<protein>
    <submittedName>
        <fullName evidence="2">Uncharacterized protein</fullName>
    </submittedName>
</protein>
<keyword evidence="1" id="KW-1133">Transmembrane helix</keyword>
<evidence type="ECO:0000313" key="2">
    <source>
        <dbReference type="EMBL" id="SVB01823.1"/>
    </source>
</evidence>